<comment type="subcellular location">
    <subcellularLocation>
        <location evidence="1">Periplasm</location>
    </subcellularLocation>
</comment>
<comment type="similarity">
    <text evidence="2">Belongs to the bacterial solute-binding protein SsuA/TauA family.</text>
</comment>
<evidence type="ECO:0000313" key="4">
    <source>
        <dbReference type="EMBL" id="SEI90895.1"/>
    </source>
</evidence>
<dbReference type="RefSeq" id="WP_177166901.1">
    <property type="nucleotide sequence ID" value="NZ_FNYH01000017.1"/>
</dbReference>
<evidence type="ECO:0000256" key="1">
    <source>
        <dbReference type="ARBA" id="ARBA00004418"/>
    </source>
</evidence>
<dbReference type="EMBL" id="FNYH01000017">
    <property type="protein sequence ID" value="SEI90895.1"/>
    <property type="molecule type" value="Genomic_DNA"/>
</dbReference>
<protein>
    <submittedName>
        <fullName evidence="4">NitT/TauT family transport system substrate-binding protein</fullName>
    </submittedName>
</protein>
<dbReference type="Proteomes" id="UP000242999">
    <property type="component" value="Unassembled WGS sequence"/>
</dbReference>
<dbReference type="PANTHER" id="PTHR30024">
    <property type="entry name" value="ALIPHATIC SULFONATES-BINDING PROTEIN-RELATED"/>
    <property type="match status" value="1"/>
</dbReference>
<dbReference type="SUPFAM" id="SSF53850">
    <property type="entry name" value="Periplasmic binding protein-like II"/>
    <property type="match status" value="1"/>
</dbReference>
<name>A0A1H6US90_9GAMM</name>
<keyword evidence="3" id="KW-0732">Signal</keyword>
<organism evidence="4 5">
    <name type="scientific">Allopseudospirillum japonicum</name>
    <dbReference type="NCBI Taxonomy" id="64971"/>
    <lineage>
        <taxon>Bacteria</taxon>
        <taxon>Pseudomonadati</taxon>
        <taxon>Pseudomonadota</taxon>
        <taxon>Gammaproteobacteria</taxon>
        <taxon>Oceanospirillales</taxon>
        <taxon>Oceanospirillaceae</taxon>
        <taxon>Allopseudospirillum</taxon>
    </lineage>
</organism>
<sequence length="324" mass="35791">MARNLLSRLGTGVLVLSILGLLVGCMQKPQPILKIGANHWPGYAPLYLADEQGHLQREQIQLVEYPSTLAVMRALRNGILDAAAVTLDEALLLADSGLALDILLVADVSLGADLLISQPDLTRAQDLKGKKIGVEATALGGYLLKRFLTLNQLNPDDVHVVTLPVNKHMQAFAEKKVDAVITFASEVAHLAAETQYQVLFDTRDIPNEVVDILVIRRQENQAWESHIQALLTAWFQALTLWELQPYQQDAALMRRLNINAAALKESLQGMQMGTLALNRTLLTQGQLEASLQKVRTYLYQQGRLLNPKADLGVIETGLLEQVER</sequence>
<dbReference type="Gene3D" id="3.40.190.10">
    <property type="entry name" value="Periplasmic binding protein-like II"/>
    <property type="match status" value="2"/>
</dbReference>
<evidence type="ECO:0000256" key="3">
    <source>
        <dbReference type="ARBA" id="ARBA00022729"/>
    </source>
</evidence>
<dbReference type="Pfam" id="PF13379">
    <property type="entry name" value="NMT1_2"/>
    <property type="match status" value="1"/>
</dbReference>
<reference evidence="5" key="1">
    <citation type="submission" date="2016-10" db="EMBL/GenBank/DDBJ databases">
        <authorList>
            <person name="Varghese N."/>
            <person name="Submissions S."/>
        </authorList>
    </citation>
    <scope>NUCLEOTIDE SEQUENCE [LARGE SCALE GENOMIC DNA]</scope>
    <source>
        <strain evidence="5">DSM 7165</strain>
    </source>
</reference>
<gene>
    <name evidence="4" type="ORF">SAMN05421831_11713</name>
</gene>
<dbReference type="GO" id="GO:0042597">
    <property type="term" value="C:periplasmic space"/>
    <property type="evidence" value="ECO:0007669"/>
    <property type="project" value="UniProtKB-SubCell"/>
</dbReference>
<dbReference type="PANTHER" id="PTHR30024:SF47">
    <property type="entry name" value="TAURINE-BINDING PERIPLASMIC PROTEIN"/>
    <property type="match status" value="1"/>
</dbReference>
<keyword evidence="5" id="KW-1185">Reference proteome</keyword>
<dbReference type="PROSITE" id="PS51257">
    <property type="entry name" value="PROKAR_LIPOPROTEIN"/>
    <property type="match status" value="1"/>
</dbReference>
<dbReference type="AlphaFoldDB" id="A0A1H6US90"/>
<evidence type="ECO:0000256" key="2">
    <source>
        <dbReference type="ARBA" id="ARBA00010742"/>
    </source>
</evidence>
<evidence type="ECO:0000313" key="5">
    <source>
        <dbReference type="Proteomes" id="UP000242999"/>
    </source>
</evidence>
<dbReference type="STRING" id="64971.SAMN05421831_11713"/>
<accession>A0A1H6US90</accession>
<proteinExistence type="inferred from homology"/>